<sequence>MKKSVTLKRCVVHTEVIPPEWLVNYFERLTDEYFMQCLKEMLTANIKQNLQVVVQIGAKYTERFGIEKFVALFENFNSFEGVYYYLGSVISQTQEADIHYKYIQAATKIGEIQEVEHICRTSDYYNPEKVKNFLKSSNLSSHLPLIIVCDRFDFVEDLTRYLYKNSATSYIETYVQKINPNKAPQVIGTLLDLDVNEDYIKELIMSIRGLIPVNELSLVVEKKKQIKKSCYQCLRN</sequence>
<dbReference type="GO" id="GO:0071439">
    <property type="term" value="C:clathrin complex"/>
    <property type="evidence" value="ECO:0007669"/>
    <property type="project" value="TreeGrafter"/>
</dbReference>
<dbReference type="PROSITE" id="PS50236">
    <property type="entry name" value="CHCR"/>
    <property type="match status" value="1"/>
</dbReference>
<dbReference type="SUPFAM" id="SSF48371">
    <property type="entry name" value="ARM repeat"/>
    <property type="match status" value="1"/>
</dbReference>
<dbReference type="InterPro" id="IPR055358">
    <property type="entry name" value="CHCR"/>
</dbReference>
<comment type="caution">
    <text evidence="2">The sequence shown here is derived from an EMBL/GenBank/DDBJ whole genome shotgun (WGS) entry which is preliminary data.</text>
</comment>
<dbReference type="AlphaFoldDB" id="A0AAV7ZYT9"/>
<evidence type="ECO:0000313" key="2">
    <source>
        <dbReference type="EMBL" id="KAJ3447117.1"/>
    </source>
</evidence>
<dbReference type="PANTHER" id="PTHR10292:SF1">
    <property type="entry name" value="CLATHRIN HEAVY CHAIN"/>
    <property type="match status" value="1"/>
</dbReference>
<dbReference type="InterPro" id="IPR016024">
    <property type="entry name" value="ARM-type_fold"/>
</dbReference>
<reference evidence="2" key="1">
    <citation type="submission" date="2022-08" db="EMBL/GenBank/DDBJ databases">
        <title>Novel sulphate-reducing endosymbionts in the free-living metamonad Anaeramoeba.</title>
        <authorList>
            <person name="Jerlstrom-Hultqvist J."/>
            <person name="Cepicka I."/>
            <person name="Gallot-Lavallee L."/>
            <person name="Salas-Leiva D."/>
            <person name="Curtis B.A."/>
            <person name="Zahonova K."/>
            <person name="Pipaliya S."/>
            <person name="Dacks J."/>
            <person name="Roger A.J."/>
        </authorList>
    </citation>
    <scope>NUCLEOTIDE SEQUENCE</scope>
    <source>
        <strain evidence="2">Busselton2</strain>
    </source>
</reference>
<dbReference type="SMART" id="SM00299">
    <property type="entry name" value="CLH"/>
    <property type="match status" value="1"/>
</dbReference>
<accession>A0AAV7ZYT9</accession>
<organism evidence="2 3">
    <name type="scientific">Anaeramoeba flamelloides</name>
    <dbReference type="NCBI Taxonomy" id="1746091"/>
    <lineage>
        <taxon>Eukaryota</taxon>
        <taxon>Metamonada</taxon>
        <taxon>Anaeramoebidae</taxon>
        <taxon>Anaeramoeba</taxon>
    </lineage>
</organism>
<evidence type="ECO:0000256" key="1">
    <source>
        <dbReference type="PROSITE-ProRule" id="PRU01006"/>
    </source>
</evidence>
<dbReference type="GO" id="GO:0006898">
    <property type="term" value="P:receptor-mediated endocytosis"/>
    <property type="evidence" value="ECO:0007669"/>
    <property type="project" value="TreeGrafter"/>
</dbReference>
<dbReference type="Proteomes" id="UP001146793">
    <property type="component" value="Unassembled WGS sequence"/>
</dbReference>
<feature type="repeat" description="CHCR" evidence="1">
    <location>
        <begin position="57"/>
        <end position="199"/>
    </location>
</feature>
<dbReference type="Pfam" id="PF00637">
    <property type="entry name" value="Clathrin"/>
    <property type="match status" value="1"/>
</dbReference>
<proteinExistence type="predicted"/>
<dbReference type="InterPro" id="IPR000547">
    <property type="entry name" value="Clathrin_H-chain/VPS_repeat"/>
</dbReference>
<dbReference type="GO" id="GO:0006886">
    <property type="term" value="P:intracellular protein transport"/>
    <property type="evidence" value="ECO:0007669"/>
    <property type="project" value="UniProtKB-UniRule"/>
</dbReference>
<dbReference type="PANTHER" id="PTHR10292">
    <property type="entry name" value="CLATHRIN HEAVY CHAIN RELATED"/>
    <property type="match status" value="1"/>
</dbReference>
<name>A0AAV7ZYT9_9EUKA</name>
<dbReference type="EMBL" id="JANTQA010000016">
    <property type="protein sequence ID" value="KAJ3447117.1"/>
    <property type="molecule type" value="Genomic_DNA"/>
</dbReference>
<gene>
    <name evidence="2" type="ORF">M0812_07336</name>
</gene>
<evidence type="ECO:0000313" key="3">
    <source>
        <dbReference type="Proteomes" id="UP001146793"/>
    </source>
</evidence>
<protein>
    <submittedName>
        <fullName evidence="2">Clathrin heavy chain</fullName>
    </submittedName>
</protein>
<dbReference type="GO" id="GO:0032051">
    <property type="term" value="F:clathrin light chain binding"/>
    <property type="evidence" value="ECO:0007669"/>
    <property type="project" value="TreeGrafter"/>
</dbReference>